<organism evidence="3 4">
    <name type="scientific">[Clostridium] ammoniilyticum</name>
    <dbReference type="NCBI Taxonomy" id="2981784"/>
    <lineage>
        <taxon>Bacteria</taxon>
        <taxon>Bacillati</taxon>
        <taxon>Bacillota</taxon>
        <taxon>Erysipelotrichia</taxon>
        <taxon>Erysipelotrichales</taxon>
        <taxon>Coprobacillaceae</taxon>
        <taxon>Faecalibacillus</taxon>
    </lineage>
</organism>
<comment type="caution">
    <text evidence="3">The sequence shown here is derived from an EMBL/GenBank/DDBJ whole genome shotgun (WGS) entry which is preliminary data.</text>
</comment>
<feature type="domain" description="DUF1648" evidence="2">
    <location>
        <begin position="14"/>
        <end position="62"/>
    </location>
</feature>
<accession>A0ABT2SWF0</accession>
<sequence>MIKQNKKMIILTSIVTLLPIVIGLLLWNQLPQLMATHFNFNGQPNGYSSKTFTVFVLPLILLVIHLFCVIGTSIDPKSKNINKKIFSIVLWISPLISLLVCSCIYGYALGYITNISFLTELMIGVLFIVLGNYIPTVKPNYTVGIRTSWALDDPDNWYHTHRFGGKCMVIGGILLIVLSPFMNLFIFFIFVFIPVLLPIIYSYLYFRKKSV</sequence>
<feature type="transmembrane region" description="Helical" evidence="1">
    <location>
        <begin position="163"/>
        <end position="179"/>
    </location>
</feature>
<keyword evidence="1" id="KW-0812">Transmembrane</keyword>
<keyword evidence="4" id="KW-1185">Reference proteome</keyword>
<dbReference type="InterPro" id="IPR025962">
    <property type="entry name" value="SdpI/YhfL"/>
</dbReference>
<evidence type="ECO:0000313" key="3">
    <source>
        <dbReference type="EMBL" id="MCU6739168.1"/>
    </source>
</evidence>
<proteinExistence type="predicted"/>
<keyword evidence="1" id="KW-0472">Membrane</keyword>
<evidence type="ECO:0000313" key="4">
    <source>
        <dbReference type="Proteomes" id="UP001208364"/>
    </source>
</evidence>
<dbReference type="EMBL" id="JAOQJR010000012">
    <property type="protein sequence ID" value="MCU6739168.1"/>
    <property type="molecule type" value="Genomic_DNA"/>
</dbReference>
<dbReference type="InterPro" id="IPR012867">
    <property type="entry name" value="DUF1648"/>
</dbReference>
<protein>
    <submittedName>
        <fullName evidence="3">SdpI family protein</fullName>
    </submittedName>
</protein>
<dbReference type="PANTHER" id="PTHR37810:SF5">
    <property type="entry name" value="IMMUNITY PROTEIN SDPI"/>
    <property type="match status" value="1"/>
</dbReference>
<feature type="transmembrane region" description="Helical" evidence="1">
    <location>
        <begin position="85"/>
        <end position="109"/>
    </location>
</feature>
<dbReference type="PIRSF" id="PIRSF038959">
    <property type="entry name" value="SdpI"/>
    <property type="match status" value="1"/>
</dbReference>
<evidence type="ECO:0000259" key="2">
    <source>
        <dbReference type="Pfam" id="PF07853"/>
    </source>
</evidence>
<dbReference type="Proteomes" id="UP001208364">
    <property type="component" value="Unassembled WGS sequence"/>
</dbReference>
<dbReference type="PANTHER" id="PTHR37810">
    <property type="entry name" value="IMMUNITY PROTEIN SDPI"/>
    <property type="match status" value="1"/>
</dbReference>
<feature type="transmembrane region" description="Helical" evidence="1">
    <location>
        <begin position="115"/>
        <end position="134"/>
    </location>
</feature>
<reference evidence="3 4" key="1">
    <citation type="journal article" date="2021" name="ISME Commun">
        <title>Automated analysis of genomic sequences facilitates high-throughput and comprehensive description of bacteria.</title>
        <authorList>
            <person name="Hitch T.C.A."/>
        </authorList>
    </citation>
    <scope>NUCLEOTIDE SEQUENCE [LARGE SCALE GENOMIC DNA]</scope>
    <source>
        <strain evidence="3 4">H4_15</strain>
    </source>
</reference>
<dbReference type="Pfam" id="PF07853">
    <property type="entry name" value="DUF1648"/>
    <property type="match status" value="1"/>
</dbReference>
<dbReference type="RefSeq" id="WP_119364021.1">
    <property type="nucleotide sequence ID" value="NZ_JAOQJR010000012.1"/>
</dbReference>
<feature type="transmembrane region" description="Helical" evidence="1">
    <location>
        <begin position="9"/>
        <end position="30"/>
    </location>
</feature>
<keyword evidence="1" id="KW-1133">Transmembrane helix</keyword>
<feature type="transmembrane region" description="Helical" evidence="1">
    <location>
        <begin position="50"/>
        <end position="73"/>
    </location>
</feature>
<gene>
    <name evidence="3" type="ORF">OCV55_10905</name>
</gene>
<evidence type="ECO:0000256" key="1">
    <source>
        <dbReference type="SAM" id="Phobius"/>
    </source>
</evidence>
<feature type="transmembrane region" description="Helical" evidence="1">
    <location>
        <begin position="185"/>
        <end position="206"/>
    </location>
</feature>
<dbReference type="Pfam" id="PF13630">
    <property type="entry name" value="SdpI"/>
    <property type="match status" value="1"/>
</dbReference>
<name>A0ABT2SWF0_9FIRM</name>
<dbReference type="InterPro" id="IPR026272">
    <property type="entry name" value="SdpI"/>
</dbReference>